<evidence type="ECO:0000313" key="4">
    <source>
        <dbReference type="WBParaSite" id="ECPE_0000215101-mRNA-1"/>
    </source>
</evidence>
<dbReference type="AlphaFoldDB" id="A0A183A5B6"/>
<feature type="signal peptide" evidence="1">
    <location>
        <begin position="1"/>
        <end position="27"/>
    </location>
</feature>
<keyword evidence="1" id="KW-0732">Signal</keyword>
<dbReference type="OrthoDB" id="10499118at2759"/>
<protein>
    <submittedName>
        <fullName evidence="4">FMRF-Like Peptide</fullName>
    </submittedName>
</protein>
<name>A0A183A5B6_9TREM</name>
<organism evidence="4">
    <name type="scientific">Echinostoma caproni</name>
    <dbReference type="NCBI Taxonomy" id="27848"/>
    <lineage>
        <taxon>Eukaryota</taxon>
        <taxon>Metazoa</taxon>
        <taxon>Spiralia</taxon>
        <taxon>Lophotrochozoa</taxon>
        <taxon>Platyhelminthes</taxon>
        <taxon>Trematoda</taxon>
        <taxon>Digenea</taxon>
        <taxon>Plagiorchiida</taxon>
        <taxon>Echinostomata</taxon>
        <taxon>Echinostomatoidea</taxon>
        <taxon>Echinostomatidae</taxon>
        <taxon>Echinostoma</taxon>
    </lineage>
</organism>
<gene>
    <name evidence="2" type="ORF">ECPE_LOCUS2151</name>
</gene>
<reference evidence="2 3" key="2">
    <citation type="submission" date="2018-11" db="EMBL/GenBank/DDBJ databases">
        <authorList>
            <consortium name="Pathogen Informatics"/>
        </authorList>
    </citation>
    <scope>NUCLEOTIDE SEQUENCE [LARGE SCALE GENOMIC DNA]</scope>
    <source>
        <strain evidence="2 3">Egypt</strain>
    </source>
</reference>
<feature type="chain" id="PRO_5043137817" evidence="1">
    <location>
        <begin position="28"/>
        <end position="80"/>
    </location>
</feature>
<reference evidence="4" key="1">
    <citation type="submission" date="2016-06" db="UniProtKB">
        <authorList>
            <consortium name="WormBaseParasite"/>
        </authorList>
    </citation>
    <scope>IDENTIFICATION</scope>
</reference>
<keyword evidence="3" id="KW-1185">Reference proteome</keyword>
<evidence type="ECO:0000256" key="1">
    <source>
        <dbReference type="SAM" id="SignalP"/>
    </source>
</evidence>
<evidence type="ECO:0000313" key="3">
    <source>
        <dbReference type="Proteomes" id="UP000272942"/>
    </source>
</evidence>
<sequence length="80" mass="9312">MQTQHKFVVLLFLGLILSIVSFTPTLSFDDAMEAFYNDENMSEYEPVVIYRKRGLRQMRMGKRSPHGLWSTEGRRGGRTL</sequence>
<dbReference type="EMBL" id="UZAN01039437">
    <property type="protein sequence ID" value="VDP65575.1"/>
    <property type="molecule type" value="Genomic_DNA"/>
</dbReference>
<dbReference type="WBParaSite" id="ECPE_0000215101-mRNA-1">
    <property type="protein sequence ID" value="ECPE_0000215101-mRNA-1"/>
    <property type="gene ID" value="ECPE_0000215101"/>
</dbReference>
<accession>A0A183A5B6</accession>
<dbReference type="Proteomes" id="UP000272942">
    <property type="component" value="Unassembled WGS sequence"/>
</dbReference>
<proteinExistence type="predicted"/>
<evidence type="ECO:0000313" key="2">
    <source>
        <dbReference type="EMBL" id="VDP65575.1"/>
    </source>
</evidence>